<sequence>MQVAIRYGLILGVVNILLAVFGYLMGVEFAMSYYAVISGVISFAAIIFVCNRIKSENKGIIRYFDAVKLVFITLMLSYVIGSVYNYVFNNFIAPEYTEQIAKLSLDKAESLMESMGMPESDVDTAMEEARRESKKSLESPLMPFLQSIMVGAVVLFVIALIAAIFVQRKPAEDDFLYDDEVLDN</sequence>
<evidence type="ECO:0000256" key="1">
    <source>
        <dbReference type="SAM" id="Phobius"/>
    </source>
</evidence>
<evidence type="ECO:0000313" key="2">
    <source>
        <dbReference type="EMBL" id="AFM04141.1"/>
    </source>
</evidence>
<dbReference type="OrthoDB" id="1122768at2"/>
<dbReference type="STRING" id="880071.Fleli_1742"/>
<feature type="transmembrane region" description="Helical" evidence="1">
    <location>
        <begin position="63"/>
        <end position="87"/>
    </location>
</feature>
<keyword evidence="1" id="KW-0472">Membrane</keyword>
<reference evidence="3" key="1">
    <citation type="submission" date="2012-06" db="EMBL/GenBank/DDBJ databases">
        <title>The complete genome of Flexibacter litoralis DSM 6794.</title>
        <authorList>
            <person name="Lucas S."/>
            <person name="Copeland A."/>
            <person name="Lapidus A."/>
            <person name="Glavina del Rio T."/>
            <person name="Dalin E."/>
            <person name="Tice H."/>
            <person name="Bruce D."/>
            <person name="Goodwin L."/>
            <person name="Pitluck S."/>
            <person name="Peters L."/>
            <person name="Ovchinnikova G."/>
            <person name="Lu M."/>
            <person name="Kyrpides N."/>
            <person name="Mavromatis K."/>
            <person name="Ivanova N."/>
            <person name="Brettin T."/>
            <person name="Detter J.C."/>
            <person name="Han C."/>
            <person name="Larimer F."/>
            <person name="Land M."/>
            <person name="Hauser L."/>
            <person name="Markowitz V."/>
            <person name="Cheng J.-F."/>
            <person name="Hugenholtz P."/>
            <person name="Woyke T."/>
            <person name="Wu D."/>
            <person name="Spring S."/>
            <person name="Lang E."/>
            <person name="Kopitz M."/>
            <person name="Brambilla E."/>
            <person name="Klenk H.-P."/>
            <person name="Eisen J.A."/>
        </authorList>
    </citation>
    <scope>NUCLEOTIDE SEQUENCE [LARGE SCALE GENOMIC DNA]</scope>
    <source>
        <strain evidence="3">ATCC 23117 / DSM 6794 / NBRC 15988 / NCIMB 1366 / Sio-4</strain>
    </source>
</reference>
<dbReference type="eggNOG" id="ENOG5033JQ2">
    <property type="taxonomic scope" value="Bacteria"/>
</dbReference>
<gene>
    <name evidence="2" type="ordered locus">Fleli_1742</name>
</gene>
<feature type="transmembrane region" description="Helical" evidence="1">
    <location>
        <begin position="31"/>
        <end position="51"/>
    </location>
</feature>
<dbReference type="EMBL" id="CP003345">
    <property type="protein sequence ID" value="AFM04141.1"/>
    <property type="molecule type" value="Genomic_DNA"/>
</dbReference>
<keyword evidence="1" id="KW-0812">Transmembrane</keyword>
<dbReference type="KEGG" id="fli:Fleli_1742"/>
<feature type="transmembrane region" description="Helical" evidence="1">
    <location>
        <begin position="144"/>
        <end position="166"/>
    </location>
</feature>
<dbReference type="HOGENOM" id="CLU_1466162_0_0_10"/>
<keyword evidence="1" id="KW-1133">Transmembrane helix</keyword>
<evidence type="ECO:0000313" key="3">
    <source>
        <dbReference type="Proteomes" id="UP000006054"/>
    </source>
</evidence>
<feature type="transmembrane region" description="Helical" evidence="1">
    <location>
        <begin position="7"/>
        <end position="25"/>
    </location>
</feature>
<dbReference type="RefSeq" id="WP_014797596.1">
    <property type="nucleotide sequence ID" value="NC_018018.1"/>
</dbReference>
<dbReference type="Pfam" id="PF13858">
    <property type="entry name" value="DUF4199"/>
    <property type="match status" value="1"/>
</dbReference>
<name>I4AJK6_BERLS</name>
<keyword evidence="3" id="KW-1185">Reference proteome</keyword>
<accession>I4AJK6</accession>
<dbReference type="InterPro" id="IPR025250">
    <property type="entry name" value="DUF4199"/>
</dbReference>
<proteinExistence type="predicted"/>
<dbReference type="Proteomes" id="UP000006054">
    <property type="component" value="Chromosome"/>
</dbReference>
<dbReference type="AlphaFoldDB" id="I4AJK6"/>
<protein>
    <submittedName>
        <fullName evidence="2">Putative membrane protein (DUF2232)</fullName>
    </submittedName>
</protein>
<organism evidence="2 3">
    <name type="scientific">Bernardetia litoralis (strain ATCC 23117 / DSM 6794 / NBRC 15988 / NCIMB 1366 / Fx l1 / Sio-4)</name>
    <name type="common">Flexibacter litoralis</name>
    <dbReference type="NCBI Taxonomy" id="880071"/>
    <lineage>
        <taxon>Bacteria</taxon>
        <taxon>Pseudomonadati</taxon>
        <taxon>Bacteroidota</taxon>
        <taxon>Cytophagia</taxon>
        <taxon>Cytophagales</taxon>
        <taxon>Bernardetiaceae</taxon>
        <taxon>Bernardetia</taxon>
    </lineage>
</organism>